<dbReference type="Proteomes" id="UP000610862">
    <property type="component" value="Unassembled WGS sequence"/>
</dbReference>
<proteinExistence type="inferred from homology"/>
<comment type="function">
    <text evidence="5">Key component of the ribosome quality control system (RQC), a ribosome-associated complex that mediates the extraction of incompletely synthesized nascent chains from stalled ribosomes and their subsequent degradation. RqcH recruits Ala-charged tRNA, and with RqcP directs the elongation of stalled nascent chains on 50S ribosomal subunits, leading to non-templated C-terminal alanine extensions (Ala tail). The Ala tail promotes nascent chain degradation. May add between 1 and at least 8 Ala residues. Binds to stalled 50S ribosomal subunits.</text>
</comment>
<dbReference type="GO" id="GO:0043023">
    <property type="term" value="F:ribosomal large subunit binding"/>
    <property type="evidence" value="ECO:0007669"/>
    <property type="project" value="UniProtKB-UniRule"/>
</dbReference>
<comment type="caution">
    <text evidence="7">The sequence shown here is derived from an EMBL/GenBank/DDBJ whole genome shotgun (WGS) entry which is preliminary data.</text>
</comment>
<dbReference type="PANTHER" id="PTHR15239">
    <property type="entry name" value="NUCLEAR EXPORT MEDIATOR FACTOR NEMF"/>
    <property type="match status" value="1"/>
</dbReference>
<sequence length="571" mass="64821">MSFDGIATYAAVKELKTKLQLGKIEKIYQPQPEQLLLIIHTKQGKQKLFMSAGGNHSAVYLINETPENPAIPPVFCMVLRKHLNAARITDIQQYQNDRIIEIFMETVNELGFSVNKKLIIELMGKHSNILLTDVTTGKIIDSIKHVSIDVNRARQVLPGKSYEYPPAQDKVPFCMITESDMERLISDEPQPERRVLSEIQGVSPALAETIACSRDPIICFDKLREIISSIDNDNTTPVVYIDSDSKPVDFHITPLVPFEKTYVRLNFNTFSEAAHYFFSHRETSNTVKQKSNDLLKIMRTHLSKLRLKTQRLREDLHKAENSDKYRLYGELLMANLNIPNTGDTSVNVVNYYDGSTVRIPLDPKYPPAKNAQNFYKKYGKSKTAVKEKKIQLDEVSRQIEYLESVSSYLERVKTIEETDLLKQELIDSGFIRYKKTKRGQIKKNKPKPYSYTLSSGKTVLVGRNNKENDWLTLKKAASSDLWFHTKDIPGSHTILILNGENPTKEDLFEAASIAAFHSKGSDSENVPVDYTKIRYVKKPSGSNPGMVIFTNNKTLYVNPQLPASASAESHI</sequence>
<evidence type="ECO:0000256" key="4">
    <source>
        <dbReference type="ARBA" id="ARBA00022917"/>
    </source>
</evidence>
<dbReference type="HAMAP" id="MF_00844_B">
    <property type="entry name" value="RqcH_B"/>
    <property type="match status" value="1"/>
</dbReference>
<dbReference type="InterPro" id="IPR008532">
    <property type="entry name" value="NFACT_RNA-bd"/>
</dbReference>
<evidence type="ECO:0000313" key="7">
    <source>
        <dbReference type="EMBL" id="MBC8567245.1"/>
    </source>
</evidence>
<keyword evidence="2 5" id="KW-0699">rRNA-binding</keyword>
<dbReference type="InterPro" id="IPR051608">
    <property type="entry name" value="RQC_Subunit_NEMF"/>
</dbReference>
<comment type="subunit">
    <text evidence="5">Associates with stalled 50S ribosomal subunits. Binds to RqcP.</text>
</comment>
<reference evidence="7" key="1">
    <citation type="submission" date="2020-08" db="EMBL/GenBank/DDBJ databases">
        <title>Genome public.</title>
        <authorList>
            <person name="Liu C."/>
            <person name="Sun Q."/>
        </authorList>
    </citation>
    <scope>NUCLEOTIDE SEQUENCE</scope>
    <source>
        <strain evidence="7">NSJ-24</strain>
    </source>
</reference>
<keyword evidence="3 5" id="KW-0694">RNA-binding</keyword>
<dbReference type="Pfam" id="PF05833">
    <property type="entry name" value="NFACT_N"/>
    <property type="match status" value="1"/>
</dbReference>
<evidence type="ECO:0000256" key="2">
    <source>
        <dbReference type="ARBA" id="ARBA00022730"/>
    </source>
</evidence>
<dbReference type="GO" id="GO:1990112">
    <property type="term" value="C:RQC complex"/>
    <property type="evidence" value="ECO:0007669"/>
    <property type="project" value="TreeGrafter"/>
</dbReference>
<dbReference type="EMBL" id="JACRTA010000001">
    <property type="protein sequence ID" value="MBC8567245.1"/>
    <property type="molecule type" value="Genomic_DNA"/>
</dbReference>
<name>A0A926E3Q3_9FIRM</name>
<dbReference type="AlphaFoldDB" id="A0A926E3Q3"/>
<keyword evidence="1 5" id="KW-0820">tRNA-binding</keyword>
<organism evidence="7 8">
    <name type="scientific">Lentihominibacter hominis</name>
    <dbReference type="NCBI Taxonomy" id="2763645"/>
    <lineage>
        <taxon>Bacteria</taxon>
        <taxon>Bacillati</taxon>
        <taxon>Bacillota</taxon>
        <taxon>Clostridia</taxon>
        <taxon>Peptostreptococcales</taxon>
        <taxon>Anaerovoracaceae</taxon>
        <taxon>Lentihominibacter</taxon>
    </lineage>
</organism>
<keyword evidence="8" id="KW-1185">Reference proteome</keyword>
<evidence type="ECO:0000256" key="5">
    <source>
        <dbReference type="HAMAP-Rule" id="MF_00844"/>
    </source>
</evidence>
<evidence type="ECO:0000256" key="3">
    <source>
        <dbReference type="ARBA" id="ARBA00022884"/>
    </source>
</evidence>
<dbReference type="RefSeq" id="WP_187524736.1">
    <property type="nucleotide sequence ID" value="NZ_JACRTA010000001.1"/>
</dbReference>
<accession>A0A926E3Q3</accession>
<dbReference type="GO" id="GO:0000049">
    <property type="term" value="F:tRNA binding"/>
    <property type="evidence" value="ECO:0007669"/>
    <property type="project" value="UniProtKB-UniRule"/>
</dbReference>
<evidence type="ECO:0000259" key="6">
    <source>
        <dbReference type="Pfam" id="PF05670"/>
    </source>
</evidence>
<dbReference type="InterPro" id="IPR043682">
    <property type="entry name" value="RqcH_bacterial"/>
</dbReference>
<comment type="similarity">
    <text evidence="5">Belongs to the NEMF family.</text>
</comment>
<protein>
    <recommendedName>
        <fullName evidence="5">Rqc2 homolog RqcH</fullName>
        <shortName evidence="5">RqcH</shortName>
    </recommendedName>
</protein>
<dbReference type="Pfam" id="PF05670">
    <property type="entry name" value="NFACT-R_1"/>
    <property type="match status" value="1"/>
</dbReference>
<dbReference type="Gene3D" id="2.30.310.10">
    <property type="entry name" value="ibrinogen binding protein from staphylococcus aureus domain"/>
    <property type="match status" value="1"/>
</dbReference>
<dbReference type="GO" id="GO:0019843">
    <property type="term" value="F:rRNA binding"/>
    <property type="evidence" value="ECO:0007669"/>
    <property type="project" value="UniProtKB-UniRule"/>
</dbReference>
<dbReference type="GO" id="GO:0072344">
    <property type="term" value="P:rescue of stalled ribosome"/>
    <property type="evidence" value="ECO:0007669"/>
    <property type="project" value="UniProtKB-UniRule"/>
</dbReference>
<evidence type="ECO:0000256" key="1">
    <source>
        <dbReference type="ARBA" id="ARBA00022555"/>
    </source>
</evidence>
<dbReference type="PANTHER" id="PTHR15239:SF6">
    <property type="entry name" value="RIBOSOME QUALITY CONTROL COMPLEX SUBUNIT NEMF"/>
    <property type="match status" value="1"/>
</dbReference>
<keyword evidence="4 5" id="KW-0648">Protein biosynthesis</keyword>
<dbReference type="FunFam" id="2.30.310.10:FF:000004">
    <property type="entry name" value="Fibronectin-binding protein A"/>
    <property type="match status" value="1"/>
</dbReference>
<gene>
    <name evidence="5" type="primary">rqcH</name>
    <name evidence="7" type="ORF">H8692_00515</name>
</gene>
<evidence type="ECO:0000313" key="8">
    <source>
        <dbReference type="Proteomes" id="UP000610862"/>
    </source>
</evidence>
<feature type="domain" description="NFACT RNA-binding" evidence="6">
    <location>
        <begin position="447"/>
        <end position="542"/>
    </location>
</feature>